<dbReference type="InterPro" id="IPR036291">
    <property type="entry name" value="NAD(P)-bd_dom_sf"/>
</dbReference>
<comment type="caution">
    <text evidence="2">The sequence shown here is derived from an EMBL/GenBank/DDBJ whole genome shotgun (WGS) entry which is preliminary data.</text>
</comment>
<dbReference type="InterPro" id="IPR051450">
    <property type="entry name" value="Gfo/Idh/MocA_Oxidoreductases"/>
</dbReference>
<proteinExistence type="predicted"/>
<name>A0A1G2HNT8_9BACT</name>
<organism evidence="2 3">
    <name type="scientific">Candidatus Staskawiczbacteria bacterium RIFCSPHIGHO2_01_FULL_39_25</name>
    <dbReference type="NCBI Taxonomy" id="1802202"/>
    <lineage>
        <taxon>Bacteria</taxon>
        <taxon>Candidatus Staskawicziibacteriota</taxon>
    </lineage>
</organism>
<evidence type="ECO:0000259" key="1">
    <source>
        <dbReference type="Pfam" id="PF01408"/>
    </source>
</evidence>
<evidence type="ECO:0000313" key="3">
    <source>
        <dbReference type="Proteomes" id="UP000176855"/>
    </source>
</evidence>
<reference evidence="2 3" key="1">
    <citation type="journal article" date="2016" name="Nat. Commun.">
        <title>Thousands of microbial genomes shed light on interconnected biogeochemical processes in an aquifer system.</title>
        <authorList>
            <person name="Anantharaman K."/>
            <person name="Brown C.T."/>
            <person name="Hug L.A."/>
            <person name="Sharon I."/>
            <person name="Castelle C.J."/>
            <person name="Probst A.J."/>
            <person name="Thomas B.C."/>
            <person name="Singh A."/>
            <person name="Wilkins M.J."/>
            <person name="Karaoz U."/>
            <person name="Brodie E.L."/>
            <person name="Williams K.H."/>
            <person name="Hubbard S.S."/>
            <person name="Banfield J.F."/>
        </authorList>
    </citation>
    <scope>NUCLEOTIDE SEQUENCE [LARGE SCALE GENOMIC DNA]</scope>
</reference>
<dbReference type="Proteomes" id="UP000176855">
    <property type="component" value="Unassembled WGS sequence"/>
</dbReference>
<gene>
    <name evidence="2" type="ORF">A2730_03435</name>
</gene>
<evidence type="ECO:0000313" key="2">
    <source>
        <dbReference type="EMBL" id="OGZ64157.1"/>
    </source>
</evidence>
<dbReference type="SUPFAM" id="SSF51735">
    <property type="entry name" value="NAD(P)-binding Rossmann-fold domains"/>
    <property type="match status" value="1"/>
</dbReference>
<accession>A0A1G2HNT8</accession>
<dbReference type="EMBL" id="MHOO01000008">
    <property type="protein sequence ID" value="OGZ64157.1"/>
    <property type="molecule type" value="Genomic_DNA"/>
</dbReference>
<feature type="domain" description="Gfo/Idh/MocA-like oxidoreductase N-terminal" evidence="1">
    <location>
        <begin position="3"/>
        <end position="131"/>
    </location>
</feature>
<protein>
    <recommendedName>
        <fullName evidence="1">Gfo/Idh/MocA-like oxidoreductase N-terminal domain-containing protein</fullName>
    </recommendedName>
</protein>
<dbReference type="PANTHER" id="PTHR43377:SF1">
    <property type="entry name" value="BILIVERDIN REDUCTASE A"/>
    <property type="match status" value="1"/>
</dbReference>
<dbReference type="Gene3D" id="3.40.50.720">
    <property type="entry name" value="NAD(P)-binding Rossmann-like Domain"/>
    <property type="match status" value="1"/>
</dbReference>
<dbReference type="STRING" id="1802202.A2730_03435"/>
<dbReference type="GO" id="GO:0000166">
    <property type="term" value="F:nucleotide binding"/>
    <property type="evidence" value="ECO:0007669"/>
    <property type="project" value="InterPro"/>
</dbReference>
<dbReference type="InterPro" id="IPR000683">
    <property type="entry name" value="Gfo/Idh/MocA-like_OxRdtase_N"/>
</dbReference>
<dbReference type="Pfam" id="PF01408">
    <property type="entry name" value="GFO_IDH_MocA"/>
    <property type="match status" value="1"/>
</dbReference>
<sequence length="368" mass="40471">MIILIAGLGQMGTIYINALKKLGVEENSIIGYDIDAKKASVAYEKFPRLQRISSLVHDNGLDHYAQACEDLISSAHAAIVAVNTPSHHKVIIDLMDFGIKHFLCEKPIGISMEAVDEIGAAVKKTCAKVFTAFLMNFSPAILYVIDKMKSEMLIMTEGSVVWGKNRKGDKRPTPGDLEDESVHGAGILHRLAGINQQVKGLNVSASLTYPDFADPAAQAKAHELDSSFPKRVNATSMIIEKIFTDVCMIPCVLHSSFIYPRQIRKVSVVLAKRENPNNPAYSVEMDFDVRTGIGGVEDQITFTALDGNKPEFLLFPCDKILDQTRAFLQAIEVKIDPRLTDFDEARRAVAFSDAVMESHHLAGVVVNI</sequence>
<dbReference type="PANTHER" id="PTHR43377">
    <property type="entry name" value="BILIVERDIN REDUCTASE A"/>
    <property type="match status" value="1"/>
</dbReference>
<dbReference type="AlphaFoldDB" id="A0A1G2HNT8"/>